<keyword evidence="1" id="KW-0472">Membrane</keyword>
<feature type="transmembrane region" description="Helical" evidence="1">
    <location>
        <begin position="356"/>
        <end position="384"/>
    </location>
</feature>
<dbReference type="PANTHER" id="PTHR30354:SF25">
    <property type="entry name" value="INNER MEMBRANE PERMEASE YGBN"/>
    <property type="match status" value="1"/>
</dbReference>
<feature type="transmembrane region" description="Helical" evidence="1">
    <location>
        <begin position="5"/>
        <end position="23"/>
    </location>
</feature>
<feature type="transmembrane region" description="Helical" evidence="1">
    <location>
        <begin position="434"/>
        <end position="459"/>
    </location>
</feature>
<keyword evidence="1" id="KW-0812">Transmembrane</keyword>
<protein>
    <submittedName>
        <fullName evidence="2">GntP family permease</fullName>
    </submittedName>
</protein>
<name>A0ABW3NHT6_9BACI</name>
<dbReference type="Proteomes" id="UP001597041">
    <property type="component" value="Unassembled WGS sequence"/>
</dbReference>
<dbReference type="Pfam" id="PF02447">
    <property type="entry name" value="GntP_permease"/>
    <property type="match status" value="1"/>
</dbReference>
<keyword evidence="3" id="KW-1185">Reference proteome</keyword>
<feature type="transmembrane region" description="Helical" evidence="1">
    <location>
        <begin position="171"/>
        <end position="195"/>
    </location>
</feature>
<evidence type="ECO:0000313" key="3">
    <source>
        <dbReference type="Proteomes" id="UP001597041"/>
    </source>
</evidence>
<feature type="transmembrane region" description="Helical" evidence="1">
    <location>
        <begin position="316"/>
        <end position="336"/>
    </location>
</feature>
<feature type="transmembrane region" description="Helical" evidence="1">
    <location>
        <begin position="63"/>
        <end position="84"/>
    </location>
</feature>
<dbReference type="EMBL" id="JBHTKK010000017">
    <property type="protein sequence ID" value="MFD1067024.1"/>
    <property type="molecule type" value="Genomic_DNA"/>
</dbReference>
<feature type="transmembrane region" description="Helical" evidence="1">
    <location>
        <begin position="104"/>
        <end position="129"/>
    </location>
</feature>
<keyword evidence="1" id="KW-1133">Transmembrane helix</keyword>
<dbReference type="NCBIfam" id="TIGR00791">
    <property type="entry name" value="gntP"/>
    <property type="match status" value="1"/>
</dbReference>
<dbReference type="InterPro" id="IPR003474">
    <property type="entry name" value="Glcn_transporter"/>
</dbReference>
<dbReference type="PIRSF" id="PIRSF002746">
    <property type="entry name" value="Gluconate_transporter"/>
    <property type="match status" value="1"/>
</dbReference>
<organism evidence="2 3">
    <name type="scientific">Oceanobacillus locisalsi</name>
    <dbReference type="NCBI Taxonomy" id="546107"/>
    <lineage>
        <taxon>Bacteria</taxon>
        <taxon>Bacillati</taxon>
        <taxon>Bacillota</taxon>
        <taxon>Bacilli</taxon>
        <taxon>Bacillales</taxon>
        <taxon>Bacillaceae</taxon>
        <taxon>Oceanobacillus</taxon>
    </lineage>
</organism>
<sequence length="460" mass="48680">MGEATWLILVAILGVIALLFLVMRQKLQAFLALILISFIVGLAVGMTPNEIIETFETGMGETVAFIAIVIGLGAMFGEILRVSGGAERLALTMINKFGEKRSSWALGLAGLVISIPIFLDVALVILMPILYTLANKTKKSLLYFGVPLLAGLLVAHGMIPPTPGPIAASSIIGADLGWVILFGILVGVPAMIIAGPMFGSFISKKIHVPVPEAMNEQVAALAELEEKADAKEKPKELPSFISVISIILLPLILMLLNTLAPFILEERSVLRGILVFIGHPYAALTITTLLTFYIFGTKRGYSKDEIQQITTKSLEPAGIIILITGAGGIFGEMLVASGVGDVLASAMEQVQLPLVVFAFLTAALLRIAVGSVTVAMVTSSSIVAPVISTMSISDPMMAVLVITIASGAVIAPHVSDSGFWMVNRYFGMSVGDTLKSWTVLATIISLVGFGLTLILSLFLM</sequence>
<accession>A0ABW3NHT6</accession>
<feature type="transmembrane region" description="Helical" evidence="1">
    <location>
        <begin position="270"/>
        <end position="295"/>
    </location>
</feature>
<feature type="transmembrane region" description="Helical" evidence="1">
    <location>
        <begin position="396"/>
        <end position="414"/>
    </location>
</feature>
<evidence type="ECO:0000313" key="2">
    <source>
        <dbReference type="EMBL" id="MFD1067024.1"/>
    </source>
</evidence>
<evidence type="ECO:0000256" key="1">
    <source>
        <dbReference type="SAM" id="Phobius"/>
    </source>
</evidence>
<dbReference type="PANTHER" id="PTHR30354">
    <property type="entry name" value="GNT FAMILY GLUCONATE TRANSPORTER"/>
    <property type="match status" value="1"/>
</dbReference>
<feature type="transmembrane region" description="Helical" evidence="1">
    <location>
        <begin position="240"/>
        <end position="264"/>
    </location>
</feature>
<proteinExistence type="predicted"/>
<dbReference type="RefSeq" id="WP_379592902.1">
    <property type="nucleotide sequence ID" value="NZ_JBHTKK010000017.1"/>
</dbReference>
<feature type="transmembrane region" description="Helical" evidence="1">
    <location>
        <begin position="29"/>
        <end position="51"/>
    </location>
</feature>
<gene>
    <name evidence="2" type="ORF">ACFQ19_13420</name>
</gene>
<reference evidence="3" key="1">
    <citation type="journal article" date="2019" name="Int. J. Syst. Evol. Microbiol.">
        <title>The Global Catalogue of Microorganisms (GCM) 10K type strain sequencing project: providing services to taxonomists for standard genome sequencing and annotation.</title>
        <authorList>
            <consortium name="The Broad Institute Genomics Platform"/>
            <consortium name="The Broad Institute Genome Sequencing Center for Infectious Disease"/>
            <person name="Wu L."/>
            <person name="Ma J."/>
        </authorList>
    </citation>
    <scope>NUCLEOTIDE SEQUENCE [LARGE SCALE GENOMIC DNA]</scope>
    <source>
        <strain evidence="3">CCUG 56608</strain>
    </source>
</reference>
<feature type="transmembrane region" description="Helical" evidence="1">
    <location>
        <begin position="141"/>
        <end position="159"/>
    </location>
</feature>
<comment type="caution">
    <text evidence="2">The sequence shown here is derived from an EMBL/GenBank/DDBJ whole genome shotgun (WGS) entry which is preliminary data.</text>
</comment>